<keyword evidence="1" id="KW-0315">Glutamine amidotransferase</keyword>
<dbReference type="OrthoDB" id="1010719at2"/>
<dbReference type="EMBL" id="FMYP01000081">
    <property type="protein sequence ID" value="SDD08055.1"/>
    <property type="molecule type" value="Genomic_DNA"/>
</dbReference>
<dbReference type="SUPFAM" id="SSF52317">
    <property type="entry name" value="Class I glutamine amidotransferase-like"/>
    <property type="match status" value="1"/>
</dbReference>
<organism evidence="1 2">
    <name type="scientific">Williamwhitmania taraxaci</name>
    <dbReference type="NCBI Taxonomy" id="1640674"/>
    <lineage>
        <taxon>Bacteria</taxon>
        <taxon>Pseudomonadati</taxon>
        <taxon>Bacteroidota</taxon>
        <taxon>Bacteroidia</taxon>
        <taxon>Bacteroidales</taxon>
        <taxon>Williamwhitmaniaceae</taxon>
        <taxon>Williamwhitmania</taxon>
    </lineage>
</organism>
<dbReference type="PROSITE" id="PS51257">
    <property type="entry name" value="PROKAR_LIPOPROTEIN"/>
    <property type="match status" value="1"/>
</dbReference>
<gene>
    <name evidence="1" type="ORF">SAMN05216323_10812</name>
</gene>
<evidence type="ECO:0000313" key="2">
    <source>
        <dbReference type="Proteomes" id="UP000199452"/>
    </source>
</evidence>
<dbReference type="AlphaFoldDB" id="A0A1G6RVT8"/>
<accession>A0A1G6RVT8</accession>
<keyword evidence="1" id="KW-0808">Transferase</keyword>
<reference evidence="1 2" key="1">
    <citation type="submission" date="2016-09" db="EMBL/GenBank/DDBJ databases">
        <authorList>
            <person name="Capua I."/>
            <person name="De Benedictis P."/>
            <person name="Joannis T."/>
            <person name="Lombin L.H."/>
            <person name="Cattoli G."/>
        </authorList>
    </citation>
    <scope>NUCLEOTIDE SEQUENCE [LARGE SCALE GENOMIC DNA]</scope>
    <source>
        <strain evidence="1 2">A7P-90m</strain>
    </source>
</reference>
<dbReference type="Proteomes" id="UP000199452">
    <property type="component" value="Unassembled WGS sequence"/>
</dbReference>
<evidence type="ECO:0000313" key="1">
    <source>
        <dbReference type="EMBL" id="SDD08055.1"/>
    </source>
</evidence>
<dbReference type="CDD" id="cd03128">
    <property type="entry name" value="GAT_1"/>
    <property type="match status" value="1"/>
</dbReference>
<dbReference type="GO" id="GO:0016740">
    <property type="term" value="F:transferase activity"/>
    <property type="evidence" value="ECO:0007669"/>
    <property type="project" value="UniProtKB-KW"/>
</dbReference>
<name>A0A1G6RVT8_9BACT</name>
<dbReference type="RefSeq" id="WP_092440573.1">
    <property type="nucleotide sequence ID" value="NZ_FMYP01000081.1"/>
</dbReference>
<keyword evidence="2" id="KW-1185">Reference proteome</keyword>
<protein>
    <submittedName>
        <fullName evidence="1">Glutamine amidotransferase PdxT (Pyridoxal biosynthesis)</fullName>
    </submittedName>
</protein>
<dbReference type="PROSITE" id="PS51273">
    <property type="entry name" value="GATASE_TYPE_1"/>
    <property type="match status" value="1"/>
</dbReference>
<proteinExistence type="predicted"/>
<dbReference type="Gene3D" id="3.40.50.880">
    <property type="match status" value="1"/>
</dbReference>
<dbReference type="InterPro" id="IPR029062">
    <property type="entry name" value="Class_I_gatase-like"/>
</dbReference>
<sequence>MKHLLYISAIALLVSCQPGDLKTRSNDTIHVGVFDKNGDSPDCITDALEACRIDEGITVRVISAADIMGGDADDIDVFLFPGGGGRSETGSLGLLGQQKVIDLVKSGKGVVGICAGAYILSETPGYPSLALSGAEAIDIEHDNRGHGLAKFSVTGEGKKIFPELADSDIYYSLYYEGPVLIPAKDSKYKYTELATMLSDVHTVAGTPSNMTNNRPFVIVTEVEKGKSVSVVGHPEATQGMRWMIPRLVRLVAGKELISYNANVVRPGIHSKEILFTDSLLAKQSEAFGMLIKSKEEKLSALQAIVDMRAWSAKKYIPQMVRDSSFDVRLLAAKLTVELERTDAIPDLKAAVTTETNPAQKQQLKEQLQLLEAMTGRR</sequence>